<keyword evidence="14" id="KW-0326">Glycosidase</keyword>
<accession>A0A7M7IZC2</accession>
<dbReference type="GO" id="GO:0005978">
    <property type="term" value="P:glycogen biosynthetic process"/>
    <property type="evidence" value="ECO:0007669"/>
    <property type="project" value="UniProtKB-KW"/>
</dbReference>
<dbReference type="InterPro" id="IPR032792">
    <property type="entry name" value="AGL_glucanoTrfase"/>
</dbReference>
<dbReference type="Pfam" id="PF14702">
    <property type="entry name" value="hGDE_central"/>
    <property type="match status" value="1"/>
</dbReference>
<keyword evidence="12" id="KW-0320">Glycogen biosynthesis</keyword>
<evidence type="ECO:0000313" key="22">
    <source>
        <dbReference type="EnsemblMetazoa" id="XP_016842157"/>
    </source>
</evidence>
<evidence type="ECO:0000256" key="4">
    <source>
        <dbReference type="ARBA" id="ARBA00004496"/>
    </source>
</evidence>
<dbReference type="Pfam" id="PF14701">
    <property type="entry name" value="hDGE_amylase"/>
    <property type="match status" value="1"/>
</dbReference>
<evidence type="ECO:0000259" key="21">
    <source>
        <dbReference type="Pfam" id="PF14702"/>
    </source>
</evidence>
<dbReference type="GeneID" id="100117168"/>
<keyword evidence="11" id="KW-0378">Hydrolase</keyword>
<protein>
    <recommendedName>
        <fullName evidence="7">Glycogen debranching enzyme</fullName>
        <ecNumber evidence="5">2.4.1.25</ecNumber>
        <ecNumber evidence="6">3.2.1.33</ecNumber>
    </recommendedName>
    <alternativeName>
        <fullName evidence="16">Glycogen debrancher</fullName>
    </alternativeName>
</protein>
<evidence type="ECO:0000259" key="20">
    <source>
        <dbReference type="Pfam" id="PF14701"/>
    </source>
</evidence>
<dbReference type="PANTHER" id="PTHR10569:SF2">
    <property type="entry name" value="GLYCOGEN DEBRANCHING ENZYME"/>
    <property type="match status" value="1"/>
</dbReference>
<keyword evidence="8" id="KW-0963">Cytoplasm</keyword>
<dbReference type="Gene3D" id="3.20.20.80">
    <property type="entry name" value="Glycosidases"/>
    <property type="match status" value="2"/>
</dbReference>
<dbReference type="Gene3D" id="1.50.10.10">
    <property type="match status" value="1"/>
</dbReference>
<dbReference type="KEGG" id="nvi:100117168"/>
<evidence type="ECO:0000256" key="9">
    <source>
        <dbReference type="ARBA" id="ARBA00022676"/>
    </source>
</evidence>
<evidence type="ECO:0000256" key="10">
    <source>
        <dbReference type="ARBA" id="ARBA00022679"/>
    </source>
</evidence>
<evidence type="ECO:0000256" key="15">
    <source>
        <dbReference type="ARBA" id="ARBA00025780"/>
    </source>
</evidence>
<keyword evidence="10" id="KW-0808">Transferase</keyword>
<feature type="coiled-coil region" evidence="17">
    <location>
        <begin position="439"/>
        <end position="470"/>
    </location>
</feature>
<name>A0A7M7IZC2_NASVI</name>
<evidence type="ECO:0000256" key="6">
    <source>
        <dbReference type="ARBA" id="ARBA00012778"/>
    </source>
</evidence>
<comment type="function">
    <text evidence="3">Multifunctional enzyme acting as 1,4-alpha-D-glucan:1,4-alpha-D-glucan 4-alpha-D-glycosyltransferase and amylo-1,6-glucosidase in glycogen degradation.</text>
</comment>
<comment type="catalytic activity">
    <reaction evidence="2">
        <text>Hydrolysis of (1-&gt;6)-alpha-D-glucosidic branch linkages in glycogen phosphorylase limit dextrin.</text>
        <dbReference type="EC" id="3.2.1.33"/>
    </reaction>
</comment>
<comment type="catalytic activity">
    <reaction evidence="1">
        <text>Transfers a segment of a (1-&gt;4)-alpha-D-glucan to a new position in an acceptor, which may be glucose or a (1-&gt;4)-alpha-D-glucan.</text>
        <dbReference type="EC" id="2.4.1.25"/>
    </reaction>
</comment>
<evidence type="ECO:0000256" key="16">
    <source>
        <dbReference type="ARBA" id="ARBA00031477"/>
    </source>
</evidence>
<sequence length="1622" mass="183916">MVALQNLVCDSTRQLFKKIGYFFHRCLTLFWSYLTNVKSTFLNLQLHLQRAIDDSKITPKKKTMENLGFSADTQNDDQVRVLTLNKGEHQDGTLYKLKKGWVVEFRLGASLLGHNLNIFTNHPLLVGNPFERRTYYQLPWNHESAFIRVSLAGSFHFYLAEASGEDAGKVIASGYLLVDPELTVGVNNQPLPLDCIQCQTVLSKLMGPFSTWEEKLRVSRKSGYNMIHFTPIQAIGDSKSAYSLSDQLKLNPSFNDAPNKETSFDDVEKLITKMREEWNTVSICDIVLNHTANESPFLINNPECSYNCNNCPHLRPSYLLDAILFELTIRVSSGEWEHKGIPPVVETEEHLNAIRHALHTYFLPLAKIHELYTVDINEIVSEFLNIARNQIPQDEPPETHNESIVIIRDPEYRRLKSTIDMQLALKIYNIYRPDCFDEDSRLKRCAEELRNKLQELNDAATNEIQNHLNAAVENSVAGIRYFRVQADGPRQKEISERNPLVPRYFTDYGSPRSFVEREDIMYSNSGCYLMAHNGWVMNSDPLKNFADADSHVYIRRELIAWGDSVKLRYGEKPEDCPALWERMTTYVQQMAKIFDGVRLDNCHSTPIPVAEHMLDAARQVRPDLYVAAELFTNSDQKDNIFVNRLGITSLIREAMSAWDSHEEGRLVYRYGGEPVGAFIQARHRPLAPSIAHALFLDQTHDNPSPIEKRSVFDLLPSAALVSMACCASGSNRGYDELVPHHIHVVDEDRQYTSWTDKEGLAKENAKYVSKKSGIISAKKALNDLHFWLGQNSFSQVFVDQMDVDVVAVTRHSPTTHESVVLVAFTAFKHPDPNASDLRRHVRPLRVEGVVDEIILEASLAHGEKENGIPPFSNPKKYVKNEDYINGYSEYLVDVKEHIQICDSTKVEKVDSGDPKITQLNFINFQPGSIITIRVSLHANIKPALESINDLISTLTSPNNSELRAIVSRMNFADLNKALYRCDQEERDTTANKFGVYDIPGYGPLVYAGLQGVISLLADIRSNNDLGHPLCGNLRQGNWLIDYTWQRLKEDEGTAALGEWLEQACEPFKLIPRYLVPSYFDVIIVNVYSTLLDQCFNLMSSFVKDGTDFTRLLSLVSVQVGGIIKSAQLPDLSPNLDPPKPSIREVDGKSEQECLTMSAGLPHFTVGYMRNWGRDTFIALRGLFLLTGRHAEARFIILGYAATLRHGLIPNLLDRGVNARFNCRDAVWWWLYTIQCYVKEVPNGLKLLSDKVSRLFPTDDSDALPAGEVDETLSDVMQEALTVHFQGLCFRERNAGKRIDEHMTDRGFNNQIGVHPETGFVFGGNEANCGTWMDKMGSSEKAGNKGKPATPRDGSAVEIIGLCHSTLNFLAELYKQNLFPYGSVQRKNRDGSTITWSYKQWADKIKESFDTYFYVNEKPTDGELRPDLIHRRGIYKDTHGASQPWADYQLRPNFPVAMVASPNLFKPEHAWLALKKAEEILLGPLGMKTLDPADWAYDGFYNNANDSNDPKVAHGWNYHQGPEWLWPIGYFLRARLHYAPLVGGEEELKRTIASTEAIISRHLTEASNNHWRGLPELTNREGEYCADSCRTQAWSASAIVEVLHDLDKLKKDLKFDDEQVLTN</sequence>
<dbReference type="FunFam" id="3.20.20.80:FF:000206">
    <property type="entry name" value="Amylo-alpha-1, 6-glucosidase, 4-alpha-glucanotransferase b"/>
    <property type="match status" value="1"/>
</dbReference>
<keyword evidence="17" id="KW-0175">Coiled coil</keyword>
<keyword evidence="9" id="KW-0328">Glycosyltransferase</keyword>
<dbReference type="InterPro" id="IPR006421">
    <property type="entry name" value="Glycogen_debranch_met"/>
</dbReference>
<comment type="similarity">
    <text evidence="15">Belongs to the glycogen debranching enzyme family.</text>
</comment>
<dbReference type="CDD" id="cd11327">
    <property type="entry name" value="AmyAc_Glg_debranch_2"/>
    <property type="match status" value="1"/>
</dbReference>
<feature type="domain" description="Glycogen debranching enzyme central" evidence="21">
    <location>
        <begin position="773"/>
        <end position="1047"/>
    </location>
</feature>
<dbReference type="GO" id="GO:0004134">
    <property type="term" value="F:4-alpha-glucanotransferase activity"/>
    <property type="evidence" value="ECO:0007669"/>
    <property type="project" value="UniProtKB-EC"/>
</dbReference>
<dbReference type="GO" id="GO:0005737">
    <property type="term" value="C:cytoplasm"/>
    <property type="evidence" value="ECO:0007669"/>
    <property type="project" value="UniProtKB-SubCell"/>
</dbReference>
<evidence type="ECO:0000256" key="7">
    <source>
        <dbReference type="ARBA" id="ARBA00020723"/>
    </source>
</evidence>
<dbReference type="InterPro" id="IPR029436">
    <property type="entry name" value="AGL_euk_N"/>
</dbReference>
<evidence type="ECO:0000259" key="18">
    <source>
        <dbReference type="Pfam" id="PF06202"/>
    </source>
</evidence>
<dbReference type="InterPro" id="IPR012341">
    <property type="entry name" value="6hp_glycosidase-like_sf"/>
</dbReference>
<evidence type="ECO:0000256" key="12">
    <source>
        <dbReference type="ARBA" id="ARBA00023056"/>
    </source>
</evidence>
<feature type="domain" description="Eukaryotic glycogen debranching enzyme N-terminal" evidence="19">
    <location>
        <begin position="103"/>
        <end position="185"/>
    </location>
</feature>
<dbReference type="SUPFAM" id="SSF48208">
    <property type="entry name" value="Six-hairpin glycosidases"/>
    <property type="match status" value="1"/>
</dbReference>
<evidence type="ECO:0000256" key="5">
    <source>
        <dbReference type="ARBA" id="ARBA00012560"/>
    </source>
</evidence>
<dbReference type="InterPro" id="IPR032788">
    <property type="entry name" value="AGL_central"/>
</dbReference>
<dbReference type="EC" id="3.2.1.33" evidence="6"/>
<dbReference type="Pfam" id="PF14699">
    <property type="entry name" value="hGDE_N"/>
    <property type="match status" value="1"/>
</dbReference>
<dbReference type="PANTHER" id="PTHR10569">
    <property type="entry name" value="GLYCOGEN DEBRANCHING ENZYME"/>
    <property type="match status" value="1"/>
</dbReference>
<proteinExistence type="inferred from homology"/>
<dbReference type="EnsemblMetazoa" id="XM_016986668">
    <property type="protein sequence ID" value="XP_016842157"/>
    <property type="gene ID" value="LOC100117168"/>
</dbReference>
<dbReference type="InterPro" id="IPR008928">
    <property type="entry name" value="6-hairpin_glycosidase_sf"/>
</dbReference>
<organism evidence="22 23">
    <name type="scientific">Nasonia vitripennis</name>
    <name type="common">Parasitic wasp</name>
    <dbReference type="NCBI Taxonomy" id="7425"/>
    <lineage>
        <taxon>Eukaryota</taxon>
        <taxon>Metazoa</taxon>
        <taxon>Ecdysozoa</taxon>
        <taxon>Arthropoda</taxon>
        <taxon>Hexapoda</taxon>
        <taxon>Insecta</taxon>
        <taxon>Pterygota</taxon>
        <taxon>Neoptera</taxon>
        <taxon>Endopterygota</taxon>
        <taxon>Hymenoptera</taxon>
        <taxon>Apocrita</taxon>
        <taxon>Proctotrupomorpha</taxon>
        <taxon>Chalcidoidea</taxon>
        <taxon>Pteromalidae</taxon>
        <taxon>Pteromalinae</taxon>
        <taxon>Nasonia</taxon>
    </lineage>
</organism>
<dbReference type="InterPro" id="IPR032790">
    <property type="entry name" value="GDE_C"/>
</dbReference>
<evidence type="ECO:0000256" key="13">
    <source>
        <dbReference type="ARBA" id="ARBA00023268"/>
    </source>
</evidence>
<dbReference type="EC" id="2.4.1.25" evidence="5"/>
<reference evidence="22" key="1">
    <citation type="submission" date="2021-01" db="UniProtKB">
        <authorList>
            <consortium name="EnsemblMetazoa"/>
        </authorList>
    </citation>
    <scope>IDENTIFICATION</scope>
</reference>
<dbReference type="SMR" id="A0A7M7IZC2"/>
<evidence type="ECO:0000256" key="14">
    <source>
        <dbReference type="ARBA" id="ARBA00023295"/>
    </source>
</evidence>
<evidence type="ECO:0000256" key="3">
    <source>
        <dbReference type="ARBA" id="ARBA00003530"/>
    </source>
</evidence>
<dbReference type="FunFam" id="1.50.10.10:FF:000039">
    <property type="entry name" value="Glycogen debranching enzyme Gdb1, putative"/>
    <property type="match status" value="1"/>
</dbReference>
<comment type="subcellular location">
    <subcellularLocation>
        <location evidence="4">Cytoplasm</location>
    </subcellularLocation>
</comment>
<dbReference type="Proteomes" id="UP000002358">
    <property type="component" value="Chromosome 1"/>
</dbReference>
<dbReference type="FunCoup" id="A0A7M7IZC2">
    <property type="interactions" value="1075"/>
</dbReference>
<evidence type="ECO:0000256" key="8">
    <source>
        <dbReference type="ARBA" id="ARBA00022490"/>
    </source>
</evidence>
<evidence type="ECO:0000259" key="19">
    <source>
        <dbReference type="Pfam" id="PF14699"/>
    </source>
</evidence>
<dbReference type="NCBIfam" id="TIGR01531">
    <property type="entry name" value="glyc_debranch"/>
    <property type="match status" value="1"/>
</dbReference>
<evidence type="ECO:0000256" key="2">
    <source>
        <dbReference type="ARBA" id="ARBA00000927"/>
    </source>
</evidence>
<dbReference type="FunFam" id="3.20.20.80:FF:000070">
    <property type="entry name" value="GDB1p Glycogen debranching enzyme"/>
    <property type="match status" value="1"/>
</dbReference>
<dbReference type="GO" id="GO:0005980">
    <property type="term" value="P:glycogen catabolic process"/>
    <property type="evidence" value="ECO:0007669"/>
    <property type="project" value="InterPro"/>
</dbReference>
<keyword evidence="13" id="KW-0511">Multifunctional enzyme</keyword>
<dbReference type="OrthoDB" id="10248904at2759"/>
<dbReference type="InterPro" id="IPR017853">
    <property type="entry name" value="GH"/>
</dbReference>
<dbReference type="GO" id="GO:0004135">
    <property type="term" value="F:amylo-alpha-1,6-glucosidase activity"/>
    <property type="evidence" value="ECO:0007669"/>
    <property type="project" value="UniProtKB-EC"/>
</dbReference>
<dbReference type="SUPFAM" id="SSF51445">
    <property type="entry name" value="(Trans)glycosidases"/>
    <property type="match status" value="1"/>
</dbReference>
<dbReference type="InterPro" id="IPR010401">
    <property type="entry name" value="AGL/Gdb1"/>
</dbReference>
<dbReference type="RefSeq" id="XP_016842157.1">
    <property type="nucleotide sequence ID" value="XM_016986668.3"/>
</dbReference>
<dbReference type="Pfam" id="PF06202">
    <property type="entry name" value="GDE_C"/>
    <property type="match status" value="1"/>
</dbReference>
<evidence type="ECO:0000313" key="23">
    <source>
        <dbReference type="Proteomes" id="UP000002358"/>
    </source>
</evidence>
<evidence type="ECO:0000256" key="1">
    <source>
        <dbReference type="ARBA" id="ARBA00000439"/>
    </source>
</evidence>
<keyword evidence="23" id="KW-1185">Reference proteome</keyword>
<dbReference type="InParanoid" id="A0A7M7IZC2"/>
<evidence type="ECO:0000256" key="11">
    <source>
        <dbReference type="ARBA" id="ARBA00022801"/>
    </source>
</evidence>
<evidence type="ECO:0000256" key="17">
    <source>
        <dbReference type="SAM" id="Coils"/>
    </source>
</evidence>
<feature type="domain" description="Glycogen debranching enzyme C-terminal" evidence="18">
    <location>
        <begin position="1149"/>
        <end position="1599"/>
    </location>
</feature>
<feature type="domain" description="Glycogen debranching enzyme glucanotransferase" evidence="20">
    <location>
        <begin position="190"/>
        <end position="625"/>
    </location>
</feature>